<evidence type="ECO:0000313" key="2">
    <source>
        <dbReference type="Proteomes" id="UP000821845"/>
    </source>
</evidence>
<dbReference type="Proteomes" id="UP000821845">
    <property type="component" value="Chromosome 1"/>
</dbReference>
<name>A0ACB7TCK3_HYAAI</name>
<proteinExistence type="predicted"/>
<comment type="caution">
    <text evidence="1">The sequence shown here is derived from an EMBL/GenBank/DDBJ whole genome shotgun (WGS) entry which is preliminary data.</text>
</comment>
<accession>A0ACB7TCK3</accession>
<protein>
    <submittedName>
        <fullName evidence="1">Uncharacterized protein</fullName>
    </submittedName>
</protein>
<dbReference type="EMBL" id="CM023481">
    <property type="protein sequence ID" value="KAH6944665.1"/>
    <property type="molecule type" value="Genomic_DNA"/>
</dbReference>
<reference evidence="1" key="1">
    <citation type="submission" date="2020-05" db="EMBL/GenBank/DDBJ databases">
        <title>Large-scale comparative analyses of tick genomes elucidate their genetic diversity and vector capacities.</title>
        <authorList>
            <person name="Jia N."/>
            <person name="Wang J."/>
            <person name="Shi W."/>
            <person name="Du L."/>
            <person name="Sun Y."/>
            <person name="Zhan W."/>
            <person name="Jiang J."/>
            <person name="Wang Q."/>
            <person name="Zhang B."/>
            <person name="Ji P."/>
            <person name="Sakyi L.B."/>
            <person name="Cui X."/>
            <person name="Yuan T."/>
            <person name="Jiang B."/>
            <person name="Yang W."/>
            <person name="Lam T.T.-Y."/>
            <person name="Chang Q."/>
            <person name="Ding S."/>
            <person name="Wang X."/>
            <person name="Zhu J."/>
            <person name="Ruan X."/>
            <person name="Zhao L."/>
            <person name="Wei J."/>
            <person name="Que T."/>
            <person name="Du C."/>
            <person name="Cheng J."/>
            <person name="Dai P."/>
            <person name="Han X."/>
            <person name="Huang E."/>
            <person name="Gao Y."/>
            <person name="Liu J."/>
            <person name="Shao H."/>
            <person name="Ye R."/>
            <person name="Li L."/>
            <person name="Wei W."/>
            <person name="Wang X."/>
            <person name="Wang C."/>
            <person name="Yang T."/>
            <person name="Huo Q."/>
            <person name="Li W."/>
            <person name="Guo W."/>
            <person name="Chen H."/>
            <person name="Zhou L."/>
            <person name="Ni X."/>
            <person name="Tian J."/>
            <person name="Zhou Y."/>
            <person name="Sheng Y."/>
            <person name="Liu T."/>
            <person name="Pan Y."/>
            <person name="Xia L."/>
            <person name="Li J."/>
            <person name="Zhao F."/>
            <person name="Cao W."/>
        </authorList>
    </citation>
    <scope>NUCLEOTIDE SEQUENCE</scope>
    <source>
        <strain evidence="1">Hyas-2018</strain>
    </source>
</reference>
<organism evidence="1 2">
    <name type="scientific">Hyalomma asiaticum</name>
    <name type="common">Tick</name>
    <dbReference type="NCBI Taxonomy" id="266040"/>
    <lineage>
        <taxon>Eukaryota</taxon>
        <taxon>Metazoa</taxon>
        <taxon>Ecdysozoa</taxon>
        <taxon>Arthropoda</taxon>
        <taxon>Chelicerata</taxon>
        <taxon>Arachnida</taxon>
        <taxon>Acari</taxon>
        <taxon>Parasitiformes</taxon>
        <taxon>Ixodida</taxon>
        <taxon>Ixodoidea</taxon>
        <taxon>Ixodidae</taxon>
        <taxon>Hyalomminae</taxon>
        <taxon>Hyalomma</taxon>
    </lineage>
</organism>
<sequence length="156" mass="16824">MLSTPHSSSSAVERNPTGDGPKLTERRQAAKRFFDHARLAQGGQETRDAVPYRRACTVCGVSRRRATLATGSKFHIPATVSKCRHIGAGETAETKPLHVSVARAFAQEPQDDAVPPVPPFGARARATPAASVRFRRCPERGTRAYYEAAAAARADN</sequence>
<gene>
    <name evidence="1" type="ORF">HPB50_004442</name>
</gene>
<evidence type="ECO:0000313" key="1">
    <source>
        <dbReference type="EMBL" id="KAH6944665.1"/>
    </source>
</evidence>
<keyword evidence="2" id="KW-1185">Reference proteome</keyword>